<dbReference type="OrthoDB" id="5975186at2759"/>
<gene>
    <name evidence="1" type="primary">EFEMP1_10</name>
    <name evidence="1" type="ORF">OS493_037724</name>
</gene>
<sequence length="145" mass="15976">MDVSDTGRTVTTFHSQNIIFIDHQTGNKTYFTRQTATWSLETSEPITAADNYGKDADTYGLWDGVGAVDNAYSYQLLICHTSFYTGFLVSGFTSDNCYKQCTHWCGDAVSPYFRTASTVVDYSGVAFNTNGARSVGNRLISVGLR</sequence>
<name>A0A9X0CMV4_9CNID</name>
<dbReference type="AlphaFoldDB" id="A0A9X0CMV4"/>
<accession>A0A9X0CMV4</accession>
<organism evidence="1 2">
    <name type="scientific">Desmophyllum pertusum</name>
    <dbReference type="NCBI Taxonomy" id="174260"/>
    <lineage>
        <taxon>Eukaryota</taxon>
        <taxon>Metazoa</taxon>
        <taxon>Cnidaria</taxon>
        <taxon>Anthozoa</taxon>
        <taxon>Hexacorallia</taxon>
        <taxon>Scleractinia</taxon>
        <taxon>Caryophylliina</taxon>
        <taxon>Caryophylliidae</taxon>
        <taxon>Desmophyllum</taxon>
    </lineage>
</organism>
<dbReference type="Proteomes" id="UP001163046">
    <property type="component" value="Unassembled WGS sequence"/>
</dbReference>
<comment type="caution">
    <text evidence="1">The sequence shown here is derived from an EMBL/GenBank/DDBJ whole genome shotgun (WGS) entry which is preliminary data.</text>
</comment>
<keyword evidence="2" id="KW-1185">Reference proteome</keyword>
<dbReference type="EMBL" id="MU826901">
    <property type="protein sequence ID" value="KAJ7369597.1"/>
    <property type="molecule type" value="Genomic_DNA"/>
</dbReference>
<evidence type="ECO:0000313" key="1">
    <source>
        <dbReference type="EMBL" id="KAJ7369597.1"/>
    </source>
</evidence>
<protein>
    <submittedName>
        <fullName evidence="1">Calcium ion binding</fullName>
    </submittedName>
</protein>
<reference evidence="1" key="1">
    <citation type="submission" date="2023-01" db="EMBL/GenBank/DDBJ databases">
        <title>Genome assembly of the deep-sea coral Lophelia pertusa.</title>
        <authorList>
            <person name="Herrera S."/>
            <person name="Cordes E."/>
        </authorList>
    </citation>
    <scope>NUCLEOTIDE SEQUENCE</scope>
    <source>
        <strain evidence="1">USNM1676648</strain>
        <tissue evidence="1">Polyp</tissue>
    </source>
</reference>
<evidence type="ECO:0000313" key="2">
    <source>
        <dbReference type="Proteomes" id="UP001163046"/>
    </source>
</evidence>
<proteinExistence type="predicted"/>